<evidence type="ECO:0000259" key="1">
    <source>
        <dbReference type="PROSITE" id="PS51186"/>
    </source>
</evidence>
<dbReference type="SUPFAM" id="SSF55729">
    <property type="entry name" value="Acyl-CoA N-acyltransferases (Nat)"/>
    <property type="match status" value="1"/>
</dbReference>
<dbReference type="RefSeq" id="WP_204466675.1">
    <property type="nucleotide sequence ID" value="NZ_JAFBCV010000008.1"/>
</dbReference>
<accession>A0ABS2SYX7</accession>
<proteinExistence type="predicted"/>
<dbReference type="InterPro" id="IPR000182">
    <property type="entry name" value="GNAT_dom"/>
</dbReference>
<organism evidence="2 3">
    <name type="scientific">Shouchella xiaoxiensis</name>
    <dbReference type="NCBI Taxonomy" id="766895"/>
    <lineage>
        <taxon>Bacteria</taxon>
        <taxon>Bacillati</taxon>
        <taxon>Bacillota</taxon>
        <taxon>Bacilli</taxon>
        <taxon>Bacillales</taxon>
        <taxon>Bacillaceae</taxon>
        <taxon>Shouchella</taxon>
    </lineage>
</organism>
<dbReference type="InterPro" id="IPR016181">
    <property type="entry name" value="Acyl_CoA_acyltransferase"/>
</dbReference>
<evidence type="ECO:0000313" key="3">
    <source>
        <dbReference type="Proteomes" id="UP001179280"/>
    </source>
</evidence>
<dbReference type="CDD" id="cd04301">
    <property type="entry name" value="NAT_SF"/>
    <property type="match status" value="1"/>
</dbReference>
<dbReference type="Proteomes" id="UP001179280">
    <property type="component" value="Unassembled WGS sequence"/>
</dbReference>
<keyword evidence="2" id="KW-0012">Acyltransferase</keyword>
<evidence type="ECO:0000313" key="2">
    <source>
        <dbReference type="EMBL" id="MBM7839427.1"/>
    </source>
</evidence>
<protein>
    <submittedName>
        <fullName evidence="2">Diamine N-acetyltransferase</fullName>
        <ecNumber evidence="2">2.3.1.57</ecNumber>
    </submittedName>
</protein>
<reference evidence="2" key="1">
    <citation type="submission" date="2021-01" db="EMBL/GenBank/DDBJ databases">
        <title>Genomic Encyclopedia of Type Strains, Phase IV (KMG-IV): sequencing the most valuable type-strain genomes for metagenomic binning, comparative biology and taxonomic classification.</title>
        <authorList>
            <person name="Goeker M."/>
        </authorList>
    </citation>
    <scope>NUCLEOTIDE SEQUENCE</scope>
    <source>
        <strain evidence="2">DSM 21943</strain>
    </source>
</reference>
<feature type="domain" description="N-acetyltransferase" evidence="1">
    <location>
        <begin position="2"/>
        <end position="159"/>
    </location>
</feature>
<keyword evidence="2" id="KW-0808">Transferase</keyword>
<name>A0ABS2SYX7_9BACI</name>
<dbReference type="Gene3D" id="3.40.630.30">
    <property type="match status" value="1"/>
</dbReference>
<comment type="caution">
    <text evidence="2">The sequence shown here is derived from an EMBL/GenBank/DDBJ whole genome shotgun (WGS) entry which is preliminary data.</text>
</comment>
<dbReference type="Pfam" id="PF00583">
    <property type="entry name" value="Acetyltransf_1"/>
    <property type="match status" value="1"/>
</dbReference>
<gene>
    <name evidence="2" type="ORF">JOC54_002707</name>
</gene>
<dbReference type="PROSITE" id="PS51186">
    <property type="entry name" value="GNAT"/>
    <property type="match status" value="1"/>
</dbReference>
<dbReference type="EC" id="2.3.1.57" evidence="2"/>
<dbReference type="EMBL" id="JAFBCV010000008">
    <property type="protein sequence ID" value="MBM7839427.1"/>
    <property type="molecule type" value="Genomic_DNA"/>
</dbReference>
<keyword evidence="3" id="KW-1185">Reference proteome</keyword>
<dbReference type="GO" id="GO:0004145">
    <property type="term" value="F:diamine N-acetyltransferase activity"/>
    <property type="evidence" value="ECO:0007669"/>
    <property type="project" value="UniProtKB-EC"/>
</dbReference>
<sequence length="159" mass="18233">MISFKQLDWDNLEECLSLEVNEDQKKYVASNMYSLAQSYVALLNDKLPAMTYAIYHDVTMVGFIMMYHDTAEENEYGDEEAYGILRFMIDRKYQGKGLGKKAFEKALDYLKCYPQGDAQAIYISYDPANTIADQLYKQYGFKGIGKTDEDGDSVVKLDL</sequence>